<reference evidence="9" key="2">
    <citation type="submission" date="2016-10" db="EMBL/GenBank/DDBJ databases">
        <authorList>
            <person name="See-Too W.S."/>
        </authorList>
    </citation>
    <scope>NUCLEOTIDE SEQUENCE [LARGE SCALE GENOMIC DNA]</scope>
    <source>
        <strain evidence="9">DSM 24743</strain>
    </source>
</reference>
<dbReference type="PANTHER" id="PTHR38459:SF1">
    <property type="entry name" value="PROPHAGE BACTOPRENOL-LINKED GLUCOSE TRANSLOCASE HOMOLOG"/>
    <property type="match status" value="1"/>
</dbReference>
<dbReference type="GO" id="GO:0005886">
    <property type="term" value="C:plasma membrane"/>
    <property type="evidence" value="ECO:0007669"/>
    <property type="project" value="TreeGrafter"/>
</dbReference>
<evidence type="ECO:0000256" key="2">
    <source>
        <dbReference type="ARBA" id="ARBA00009399"/>
    </source>
</evidence>
<dbReference type="AlphaFoldDB" id="A0A1C7DVC4"/>
<dbReference type="Proteomes" id="UP000092687">
    <property type="component" value="Chromosome"/>
</dbReference>
<evidence type="ECO:0000313" key="9">
    <source>
        <dbReference type="Proteomes" id="UP000092687"/>
    </source>
</evidence>
<feature type="transmembrane region" description="Helical" evidence="6">
    <location>
        <begin position="16"/>
        <end position="37"/>
    </location>
</feature>
<evidence type="ECO:0000259" key="7">
    <source>
        <dbReference type="Pfam" id="PF04138"/>
    </source>
</evidence>
<evidence type="ECO:0000256" key="5">
    <source>
        <dbReference type="ARBA" id="ARBA00023136"/>
    </source>
</evidence>
<evidence type="ECO:0000256" key="6">
    <source>
        <dbReference type="SAM" id="Phobius"/>
    </source>
</evidence>
<dbReference type="GO" id="GO:0000271">
    <property type="term" value="P:polysaccharide biosynthetic process"/>
    <property type="evidence" value="ECO:0007669"/>
    <property type="project" value="InterPro"/>
</dbReference>
<sequence length="151" mass="17102">MENSQKRKAPIQPLQFTLIGISNAAVDIGSLNLLLLLSPTSHSGTLALFNTIAYCLAISNSYFWNSRITFRHSAKGSRQQQFFFVLQGLFSLLINNGVFLAFNLLLQFMEISSWISLNLSKGLAMFASFAASFFMIKYFVFRDQQNRNKKP</sequence>
<dbReference type="KEGG" id="phc:BBI08_16480"/>
<feature type="transmembrane region" description="Helical" evidence="6">
    <location>
        <begin position="122"/>
        <end position="141"/>
    </location>
</feature>
<evidence type="ECO:0000256" key="1">
    <source>
        <dbReference type="ARBA" id="ARBA00004141"/>
    </source>
</evidence>
<feature type="transmembrane region" description="Helical" evidence="6">
    <location>
        <begin position="83"/>
        <end position="102"/>
    </location>
</feature>
<keyword evidence="4 6" id="KW-1133">Transmembrane helix</keyword>
<evidence type="ECO:0000313" key="8">
    <source>
        <dbReference type="EMBL" id="ANU15352.1"/>
    </source>
</evidence>
<keyword evidence="5 6" id="KW-0472">Membrane</keyword>
<gene>
    <name evidence="8" type="ORF">BBI08_16480</name>
</gene>
<dbReference type="InterPro" id="IPR051401">
    <property type="entry name" value="GtrA_CellWall_Glycosyl"/>
</dbReference>
<organism evidence="8 9">
    <name type="scientific">Planococcus halocryophilus</name>
    <dbReference type="NCBI Taxonomy" id="1215089"/>
    <lineage>
        <taxon>Bacteria</taxon>
        <taxon>Bacillati</taxon>
        <taxon>Bacillota</taxon>
        <taxon>Bacilli</taxon>
        <taxon>Bacillales</taxon>
        <taxon>Caryophanaceae</taxon>
        <taxon>Planococcus</taxon>
    </lineage>
</organism>
<name>A0A1C7DVC4_9BACL</name>
<dbReference type="OrthoDB" id="9812049at2"/>
<keyword evidence="9" id="KW-1185">Reference proteome</keyword>
<feature type="domain" description="GtrA/DPMS transmembrane" evidence="7">
    <location>
        <begin position="15"/>
        <end position="110"/>
    </location>
</feature>
<accession>A0A1C7DVC4</accession>
<evidence type="ECO:0000256" key="4">
    <source>
        <dbReference type="ARBA" id="ARBA00022989"/>
    </source>
</evidence>
<feature type="transmembrane region" description="Helical" evidence="6">
    <location>
        <begin position="43"/>
        <end position="63"/>
    </location>
</feature>
<reference evidence="9" key="1">
    <citation type="submission" date="2016-07" db="EMBL/GenBank/DDBJ databases">
        <authorList>
            <person name="See-Too W.S."/>
        </authorList>
    </citation>
    <scope>NUCLEOTIDE SEQUENCE [LARGE SCALE GENOMIC DNA]</scope>
    <source>
        <strain evidence="9">DSM 24743</strain>
    </source>
</reference>
<dbReference type="InterPro" id="IPR007267">
    <property type="entry name" value="GtrA_DPMS_TM"/>
</dbReference>
<dbReference type="EMBL" id="CP016537">
    <property type="protein sequence ID" value="ANU15352.1"/>
    <property type="molecule type" value="Genomic_DNA"/>
</dbReference>
<keyword evidence="3 6" id="KW-0812">Transmembrane</keyword>
<proteinExistence type="inferred from homology"/>
<dbReference type="STRING" id="1215089.BBI08_16480"/>
<dbReference type="PANTHER" id="PTHR38459">
    <property type="entry name" value="PROPHAGE BACTOPRENOL-LINKED GLUCOSE TRANSLOCASE HOMOLOG"/>
    <property type="match status" value="1"/>
</dbReference>
<dbReference type="Pfam" id="PF04138">
    <property type="entry name" value="GtrA_DPMS_TM"/>
    <property type="match status" value="1"/>
</dbReference>
<dbReference type="RefSeq" id="WP_040850483.1">
    <property type="nucleotide sequence ID" value="NZ_CP016537.2"/>
</dbReference>
<comment type="similarity">
    <text evidence="2">Belongs to the GtrA family.</text>
</comment>
<evidence type="ECO:0000256" key="3">
    <source>
        <dbReference type="ARBA" id="ARBA00022692"/>
    </source>
</evidence>
<protein>
    <submittedName>
        <fullName evidence="8">Polysaccharide synthesis protein GtrA</fullName>
    </submittedName>
</protein>
<comment type="subcellular location">
    <subcellularLocation>
        <location evidence="1">Membrane</location>
        <topology evidence="1">Multi-pass membrane protein</topology>
    </subcellularLocation>
</comment>